<name>A0A8H4X4N0_9HYPO</name>
<comment type="caution">
    <text evidence="2">The sequence shown here is derived from an EMBL/GenBank/DDBJ whole genome shotgun (WGS) entry which is preliminary data.</text>
</comment>
<dbReference type="EMBL" id="JABFAI010000012">
    <property type="protein sequence ID" value="KAF4960844.1"/>
    <property type="molecule type" value="Genomic_DNA"/>
</dbReference>
<dbReference type="OrthoDB" id="5102921at2759"/>
<protein>
    <submittedName>
        <fullName evidence="2">Uncharacterized protein</fullName>
    </submittedName>
</protein>
<feature type="compositionally biased region" description="Polar residues" evidence="1">
    <location>
        <begin position="111"/>
        <end position="123"/>
    </location>
</feature>
<sequence>MTLSDDPRLMHLSGMTGLNLTNFLSFTLQESPGTLTVGKAQGPSEAWYSAPPAVIEPPKSCKTIISRSPSDRDSGSRNDTRRSSYYRDPAVNPEGQIGNRPNDVGKLGGANASSSAPLTNVSRARSRLGKSTDELSKDNLEHIGEKKDMFDWINSIKDALSPSLPTYISPSLPTYSPGSSSCSLETMPQHFAPGESLKKSRALVMELFRTLSHQDCEFSSDEPWSADGSPIQSIYSSAPLTDESGVDTSPKSGTTTSTSGFERPSKRSHPTRAGSSQGGDGDETSRKESRREKDSSNPEARFRWGVIHQLQLH</sequence>
<dbReference type="AlphaFoldDB" id="A0A8H4X4N0"/>
<gene>
    <name evidence="2" type="ORF">FGADI_677</name>
</gene>
<evidence type="ECO:0000313" key="2">
    <source>
        <dbReference type="EMBL" id="KAF4960844.1"/>
    </source>
</evidence>
<reference evidence="2" key="2">
    <citation type="submission" date="2020-05" db="EMBL/GenBank/DDBJ databases">
        <authorList>
            <person name="Kim H.-S."/>
            <person name="Proctor R.H."/>
            <person name="Brown D.W."/>
        </authorList>
    </citation>
    <scope>NUCLEOTIDE SEQUENCE</scope>
    <source>
        <strain evidence="2">NRRL 45417</strain>
    </source>
</reference>
<accession>A0A8H4X4N0</accession>
<evidence type="ECO:0000313" key="3">
    <source>
        <dbReference type="Proteomes" id="UP000604273"/>
    </source>
</evidence>
<feature type="region of interest" description="Disordered" evidence="1">
    <location>
        <begin position="218"/>
        <end position="313"/>
    </location>
</feature>
<reference evidence="2" key="1">
    <citation type="journal article" date="2020" name="BMC Genomics">
        <title>Correction to: Identification and distribution of gene clusters required for synthesis of sphingolipid metabolism inhibitors in diverse species of the filamentous fungus Fusarium.</title>
        <authorList>
            <person name="Kim H.S."/>
            <person name="Lohmar J.M."/>
            <person name="Busman M."/>
            <person name="Brown D.W."/>
            <person name="Naumann T.A."/>
            <person name="Divon H.H."/>
            <person name="Lysoe E."/>
            <person name="Uhlig S."/>
            <person name="Proctor R.H."/>
        </authorList>
    </citation>
    <scope>NUCLEOTIDE SEQUENCE</scope>
    <source>
        <strain evidence="2">NRRL 45417</strain>
    </source>
</reference>
<feature type="compositionally biased region" description="Low complexity" evidence="1">
    <location>
        <begin position="248"/>
        <end position="260"/>
    </location>
</feature>
<feature type="compositionally biased region" description="Polar residues" evidence="1">
    <location>
        <begin position="230"/>
        <end position="239"/>
    </location>
</feature>
<feature type="compositionally biased region" description="Basic and acidic residues" evidence="1">
    <location>
        <begin position="283"/>
        <end position="302"/>
    </location>
</feature>
<organism evidence="2 3">
    <name type="scientific">Fusarium gaditjirri</name>
    <dbReference type="NCBI Taxonomy" id="282569"/>
    <lineage>
        <taxon>Eukaryota</taxon>
        <taxon>Fungi</taxon>
        <taxon>Dikarya</taxon>
        <taxon>Ascomycota</taxon>
        <taxon>Pezizomycotina</taxon>
        <taxon>Sordariomycetes</taxon>
        <taxon>Hypocreomycetidae</taxon>
        <taxon>Hypocreales</taxon>
        <taxon>Nectriaceae</taxon>
        <taxon>Fusarium</taxon>
        <taxon>Fusarium nisikadoi species complex</taxon>
    </lineage>
</organism>
<dbReference type="Proteomes" id="UP000604273">
    <property type="component" value="Unassembled WGS sequence"/>
</dbReference>
<feature type="region of interest" description="Disordered" evidence="1">
    <location>
        <begin position="64"/>
        <end position="133"/>
    </location>
</feature>
<feature type="compositionally biased region" description="Basic and acidic residues" evidence="1">
    <location>
        <begin position="69"/>
        <end position="82"/>
    </location>
</feature>
<proteinExistence type="predicted"/>
<evidence type="ECO:0000256" key="1">
    <source>
        <dbReference type="SAM" id="MobiDB-lite"/>
    </source>
</evidence>
<keyword evidence="3" id="KW-1185">Reference proteome</keyword>